<keyword evidence="1" id="KW-0732">Signal</keyword>
<gene>
    <name evidence="2" type="ORF">D1164_00540</name>
</gene>
<sequence length="760" mass="86858">MNYHQKYKRMKRIVGLFIFMSIISISCTQSITVDSDDVVIENEQFKLIVGSDGISKSLVLKSSNEECLVPGDKIPIFSVTQERPYHNEIKLAHPNKRMTFQANSVKREGDKLIVGFELIPYEAIVRIKETSDYISFSFDDFIVDPDDYPAYLKITPPPATELCFIQLPVKDRKHFGEWLNVSWDENVSVNLLGTDPYARIDAEKRNGYRILKADAEKEIKFKGVGAALIVCKTNELLDKIARVEEDYNLPKGVKSRRNEQIKLSYYWSGNVNPGNLQQHLKYAQMGGFRNMMLYYPAFIESNGYRKIGDYDWNKSLYPKGKEDLREMLQAIEGKGIVPGFHFLHSHIGRDSRYVTPKPDYRLNLLRHYTLSAPLGKNDTEVYVEENPDGTTIADGARVLKIGTELISYEGYTTTPPYKFTGCVRGIDETTINTQPAGYIFGLLDVSEFGATSVYIDQNTSLQDEIAEKLANIYDAGFKFVYFDGSEGVNPPFWHHVAAAQYKVFSRLKPDPIFAEGAAKTHFSWHMLSGGNAFDIFSPETLKEETRRWPAEEAPRMKADFTRINFGWLGYWVPDEKTIGTQPDMLEFVTSRAAAWDCPVSIHASLKKFDAHPRTPDNLEVLRRWEEVRANNWLTEERKQMLQNLEQEHILLLNEQKEFELQPYEQIENVAGGSKEVRAFIIQRESELYVVYWHISGSKKLELPLNKSNVQLFETLGVEKNIDSGNGDAIIVPVDNRRFLKAGNLSKEQLANAFSKAKILN</sequence>
<dbReference type="Proteomes" id="UP000266441">
    <property type="component" value="Unassembled WGS sequence"/>
</dbReference>
<name>A0A399D4W7_9BACT</name>
<reference evidence="2 3" key="1">
    <citation type="journal article" date="2015" name="Int. J. Syst. Evol. Microbiol.">
        <title>Mariniphaga sediminis sp. nov., isolated from coastal sediment.</title>
        <authorList>
            <person name="Wang F.Q."/>
            <person name="Shen Q.Y."/>
            <person name="Chen G.J."/>
            <person name="Du Z.J."/>
        </authorList>
    </citation>
    <scope>NUCLEOTIDE SEQUENCE [LARGE SCALE GENOMIC DNA]</scope>
    <source>
        <strain evidence="2 3">SY21</strain>
    </source>
</reference>
<feature type="signal peptide" evidence="1">
    <location>
        <begin position="1"/>
        <end position="26"/>
    </location>
</feature>
<organism evidence="2 3">
    <name type="scientific">Mariniphaga sediminis</name>
    <dbReference type="NCBI Taxonomy" id="1628158"/>
    <lineage>
        <taxon>Bacteria</taxon>
        <taxon>Pseudomonadati</taxon>
        <taxon>Bacteroidota</taxon>
        <taxon>Bacteroidia</taxon>
        <taxon>Marinilabiliales</taxon>
        <taxon>Prolixibacteraceae</taxon>
        <taxon>Mariniphaga</taxon>
    </lineage>
</organism>
<evidence type="ECO:0000256" key="1">
    <source>
        <dbReference type="SAM" id="SignalP"/>
    </source>
</evidence>
<protein>
    <submittedName>
        <fullName evidence="2">Uncharacterized protein</fullName>
    </submittedName>
</protein>
<dbReference type="AlphaFoldDB" id="A0A399D4W7"/>
<proteinExistence type="predicted"/>
<evidence type="ECO:0000313" key="2">
    <source>
        <dbReference type="EMBL" id="RIH66954.1"/>
    </source>
</evidence>
<dbReference type="EMBL" id="QWET01000001">
    <property type="protein sequence ID" value="RIH66954.1"/>
    <property type="molecule type" value="Genomic_DNA"/>
</dbReference>
<comment type="caution">
    <text evidence="2">The sequence shown here is derived from an EMBL/GenBank/DDBJ whole genome shotgun (WGS) entry which is preliminary data.</text>
</comment>
<feature type="chain" id="PRO_5017254875" evidence="1">
    <location>
        <begin position="27"/>
        <end position="760"/>
    </location>
</feature>
<dbReference type="PROSITE" id="PS51257">
    <property type="entry name" value="PROKAR_LIPOPROTEIN"/>
    <property type="match status" value="1"/>
</dbReference>
<accession>A0A399D4W7</accession>
<evidence type="ECO:0000313" key="3">
    <source>
        <dbReference type="Proteomes" id="UP000266441"/>
    </source>
</evidence>
<keyword evidence="3" id="KW-1185">Reference proteome</keyword>